<dbReference type="CDD" id="cd13752">
    <property type="entry name" value="TGF_beta_INHB"/>
    <property type="match status" value="1"/>
</dbReference>
<accession>A0A2J7QMW1</accession>
<dbReference type="STRING" id="105785.A0A2J7QMW1"/>
<evidence type="ECO:0000256" key="3">
    <source>
        <dbReference type="ARBA" id="ARBA00022525"/>
    </source>
</evidence>
<name>A0A2J7QMW1_9NEOP</name>
<evidence type="ECO:0000313" key="9">
    <source>
        <dbReference type="Proteomes" id="UP000235965"/>
    </source>
</evidence>
<dbReference type="Pfam" id="PF00688">
    <property type="entry name" value="TGFb_propeptide"/>
    <property type="match status" value="1"/>
</dbReference>
<dbReference type="OrthoDB" id="6516235at2759"/>
<dbReference type="AlphaFoldDB" id="A0A2J7QMW1"/>
<dbReference type="PRINTS" id="PR00669">
    <property type="entry name" value="INHIBINA"/>
</dbReference>
<dbReference type="InterPro" id="IPR001111">
    <property type="entry name" value="TGF-b_propeptide"/>
</dbReference>
<keyword evidence="3" id="KW-0964">Secreted</keyword>
<evidence type="ECO:0000256" key="5">
    <source>
        <dbReference type="ARBA" id="ARBA00023157"/>
    </source>
</evidence>
<dbReference type="EMBL" id="NEVH01013202">
    <property type="protein sequence ID" value="PNF29919.1"/>
    <property type="molecule type" value="Genomic_DNA"/>
</dbReference>
<dbReference type="SUPFAM" id="SSF57501">
    <property type="entry name" value="Cystine-knot cytokines"/>
    <property type="match status" value="1"/>
</dbReference>
<feature type="non-terminal residue" evidence="8">
    <location>
        <position position="1"/>
    </location>
</feature>
<comment type="subcellular location">
    <subcellularLocation>
        <location evidence="1">Secreted</location>
    </subcellularLocation>
</comment>
<dbReference type="PROSITE" id="PS00250">
    <property type="entry name" value="TGF_BETA_1"/>
    <property type="match status" value="1"/>
</dbReference>
<sequence>SCPGCGAGRGFQESNLAKSEITVLRIELIKQQILKKLRLKEPPSVSMPLSTLPKPLSNGTILHKSNKLESSRDVDDFYGTTDQVILFPQEDGVRCIPASFNPAACFTFKLPAELQADDVTTVEFWLYKERDQRDSHNQTFVVSEVAHWDLNQSIQKSKYLVIHETNVKAGWVKIDLYWTVKNWLEYQELTHAIHIACKTCAMEITKSPVSLESEHKPFIIISTKTMEQNHRRKRNINCHPGLSECCRENLYISFADIGWDEWILQPSGYHAYFCHGSCNTAASITQSGAHHSSLIQVNLVPCCAPTKLSSLQMLYVDNNQTITHVTLPNMVVEACGCM</sequence>
<keyword evidence="9" id="KW-1185">Reference proteome</keyword>
<dbReference type="SMART" id="SM00204">
    <property type="entry name" value="TGFB"/>
    <property type="match status" value="1"/>
</dbReference>
<dbReference type="InterPro" id="IPR001839">
    <property type="entry name" value="TGF-b_C"/>
</dbReference>
<dbReference type="GO" id="GO:0008083">
    <property type="term" value="F:growth factor activity"/>
    <property type="evidence" value="ECO:0007669"/>
    <property type="project" value="UniProtKB-KW"/>
</dbReference>
<dbReference type="PANTHER" id="PTHR11848">
    <property type="entry name" value="TGF-BETA FAMILY"/>
    <property type="match status" value="1"/>
</dbReference>
<keyword evidence="4 6" id="KW-0339">Growth factor</keyword>
<evidence type="ECO:0000313" key="8">
    <source>
        <dbReference type="EMBL" id="PNF29919.1"/>
    </source>
</evidence>
<proteinExistence type="inferred from homology"/>
<dbReference type="Proteomes" id="UP000235965">
    <property type="component" value="Unassembled WGS sequence"/>
</dbReference>
<dbReference type="GO" id="GO:0005125">
    <property type="term" value="F:cytokine activity"/>
    <property type="evidence" value="ECO:0007669"/>
    <property type="project" value="TreeGrafter"/>
</dbReference>
<keyword evidence="5" id="KW-1015">Disulfide bond</keyword>
<evidence type="ECO:0000256" key="2">
    <source>
        <dbReference type="ARBA" id="ARBA00006656"/>
    </source>
</evidence>
<reference evidence="8 9" key="1">
    <citation type="submission" date="2017-12" db="EMBL/GenBank/DDBJ databases">
        <title>Hemimetabolous genomes reveal molecular basis of termite eusociality.</title>
        <authorList>
            <person name="Harrison M.C."/>
            <person name="Jongepier E."/>
            <person name="Robertson H.M."/>
            <person name="Arning N."/>
            <person name="Bitard-Feildel T."/>
            <person name="Chao H."/>
            <person name="Childers C.P."/>
            <person name="Dinh H."/>
            <person name="Doddapaneni H."/>
            <person name="Dugan S."/>
            <person name="Gowin J."/>
            <person name="Greiner C."/>
            <person name="Han Y."/>
            <person name="Hu H."/>
            <person name="Hughes D.S.T."/>
            <person name="Huylmans A.-K."/>
            <person name="Kemena C."/>
            <person name="Kremer L.P.M."/>
            <person name="Lee S.L."/>
            <person name="Lopez-Ezquerra A."/>
            <person name="Mallet L."/>
            <person name="Monroy-Kuhn J.M."/>
            <person name="Moser A."/>
            <person name="Murali S.C."/>
            <person name="Muzny D.M."/>
            <person name="Otani S."/>
            <person name="Piulachs M.-D."/>
            <person name="Poelchau M."/>
            <person name="Qu J."/>
            <person name="Schaub F."/>
            <person name="Wada-Katsumata A."/>
            <person name="Worley K.C."/>
            <person name="Xie Q."/>
            <person name="Ylla G."/>
            <person name="Poulsen M."/>
            <person name="Gibbs R.A."/>
            <person name="Schal C."/>
            <person name="Richards S."/>
            <person name="Belles X."/>
            <person name="Korb J."/>
            <person name="Bornberg-Bauer E."/>
        </authorList>
    </citation>
    <scope>NUCLEOTIDE SEQUENCE [LARGE SCALE GENOMIC DNA]</scope>
    <source>
        <tissue evidence="8">Whole body</tissue>
    </source>
</reference>
<evidence type="ECO:0000256" key="1">
    <source>
        <dbReference type="ARBA" id="ARBA00004613"/>
    </source>
</evidence>
<dbReference type="FunCoup" id="A0A2J7QMW1">
    <property type="interactions" value="52"/>
</dbReference>
<dbReference type="Gene3D" id="2.10.90.10">
    <property type="entry name" value="Cystine-knot cytokines"/>
    <property type="match status" value="1"/>
</dbReference>
<comment type="similarity">
    <text evidence="2 6">Belongs to the TGF-beta family.</text>
</comment>
<dbReference type="Pfam" id="PF00019">
    <property type="entry name" value="TGF_beta"/>
    <property type="match status" value="1"/>
</dbReference>
<feature type="domain" description="TGF-beta family profile" evidence="7">
    <location>
        <begin position="231"/>
        <end position="338"/>
    </location>
</feature>
<protein>
    <recommendedName>
        <fullName evidence="7">TGF-beta family profile domain-containing protein</fullName>
    </recommendedName>
</protein>
<evidence type="ECO:0000256" key="4">
    <source>
        <dbReference type="ARBA" id="ARBA00023030"/>
    </source>
</evidence>
<evidence type="ECO:0000256" key="6">
    <source>
        <dbReference type="RuleBase" id="RU000354"/>
    </source>
</evidence>
<evidence type="ECO:0000259" key="7">
    <source>
        <dbReference type="PROSITE" id="PS51362"/>
    </source>
</evidence>
<dbReference type="InterPro" id="IPR017948">
    <property type="entry name" value="TGFb_CS"/>
</dbReference>
<organism evidence="8 9">
    <name type="scientific">Cryptotermes secundus</name>
    <dbReference type="NCBI Taxonomy" id="105785"/>
    <lineage>
        <taxon>Eukaryota</taxon>
        <taxon>Metazoa</taxon>
        <taxon>Ecdysozoa</taxon>
        <taxon>Arthropoda</taxon>
        <taxon>Hexapoda</taxon>
        <taxon>Insecta</taxon>
        <taxon>Pterygota</taxon>
        <taxon>Neoptera</taxon>
        <taxon>Polyneoptera</taxon>
        <taxon>Dictyoptera</taxon>
        <taxon>Blattodea</taxon>
        <taxon>Blattoidea</taxon>
        <taxon>Termitoidae</taxon>
        <taxon>Kalotermitidae</taxon>
        <taxon>Cryptotermitinae</taxon>
        <taxon>Cryptotermes</taxon>
    </lineage>
</organism>
<dbReference type="GO" id="GO:0005615">
    <property type="term" value="C:extracellular space"/>
    <property type="evidence" value="ECO:0007669"/>
    <property type="project" value="TreeGrafter"/>
</dbReference>
<comment type="caution">
    <text evidence="8">The sequence shown here is derived from an EMBL/GenBank/DDBJ whole genome shotgun (WGS) entry which is preliminary data.</text>
</comment>
<dbReference type="InterPro" id="IPR015615">
    <property type="entry name" value="TGF-beta-rel"/>
</dbReference>
<gene>
    <name evidence="8" type="ORF">B7P43_G07296</name>
</gene>
<dbReference type="PROSITE" id="PS51362">
    <property type="entry name" value="TGF_BETA_2"/>
    <property type="match status" value="1"/>
</dbReference>
<dbReference type="InterPro" id="IPR029034">
    <property type="entry name" value="Cystine-knot_cytokine"/>
</dbReference>
<dbReference type="InParanoid" id="A0A2J7QMW1"/>
<dbReference type="Gene3D" id="2.60.120.970">
    <property type="match status" value="1"/>
</dbReference>
<dbReference type="PANTHER" id="PTHR11848:SF298">
    <property type="entry name" value="DAWDLE, ISOFORM A"/>
    <property type="match status" value="1"/>
</dbReference>